<evidence type="ECO:0000256" key="3">
    <source>
        <dbReference type="ARBA" id="ARBA00007365"/>
    </source>
</evidence>
<evidence type="ECO:0000256" key="8">
    <source>
        <dbReference type="SAM" id="MobiDB-lite"/>
    </source>
</evidence>
<evidence type="ECO:0000313" key="11">
    <source>
        <dbReference type="EMBL" id="SDD33071.1"/>
    </source>
</evidence>
<dbReference type="Gene3D" id="2.40.100.10">
    <property type="entry name" value="Cyclophilin-like"/>
    <property type="match status" value="1"/>
</dbReference>
<dbReference type="GO" id="GO:0005737">
    <property type="term" value="C:cytoplasm"/>
    <property type="evidence" value="ECO:0007669"/>
    <property type="project" value="UniProtKB-SubCell"/>
</dbReference>
<comment type="similarity">
    <text evidence="3 7">Belongs to the cyclophilin-type PPIase family.</text>
</comment>
<evidence type="ECO:0000256" key="7">
    <source>
        <dbReference type="RuleBase" id="RU363019"/>
    </source>
</evidence>
<dbReference type="Proteomes" id="UP000198717">
    <property type="component" value="Unassembled WGS sequence"/>
</dbReference>
<keyword evidence="6 7" id="KW-0413">Isomerase</keyword>
<comment type="subcellular location">
    <subcellularLocation>
        <location evidence="2">Cytoplasm</location>
    </subcellularLocation>
</comment>
<evidence type="ECO:0000256" key="5">
    <source>
        <dbReference type="ARBA" id="ARBA00023110"/>
    </source>
</evidence>
<dbReference type="EMBL" id="FNAJ01000001">
    <property type="protein sequence ID" value="SDD33071.1"/>
    <property type="molecule type" value="Genomic_DNA"/>
</dbReference>
<keyword evidence="4" id="KW-0963">Cytoplasm</keyword>
<comment type="function">
    <text evidence="1 7">PPIases accelerate the folding of proteins. It catalyzes the cis-trans isomerization of proline imidic peptide bonds in oligopeptides.</text>
</comment>
<dbReference type="SUPFAM" id="SSF50891">
    <property type="entry name" value="Cyclophilin-like"/>
    <property type="match status" value="1"/>
</dbReference>
<dbReference type="PANTHER" id="PTHR45625">
    <property type="entry name" value="PEPTIDYL-PROLYL CIS-TRANS ISOMERASE-RELATED"/>
    <property type="match status" value="1"/>
</dbReference>
<sequence length="248" mass="26249">MRTQFLTTVLLCLTLTACKDSDKKESTGGGTPPSATTPAKPTAPSAAEVPAAAPPSEAASGEWTKKVQAGQDVYATLETNQGAIVVRLFSKDAPKTVANFVGLATGEKAWTDPKTGQRVEGKPLYDGVIFHRVIPGFMIQGGDPTGTGRGDPGYRFEDEFQSGRTFNKKGLLAMANAGPGTNGSQFFITTSTPDYLNNRHTIFGEVVSGYDVVEKISNVQRDPRDKPLEPVVIQKIAMSDQAPAGSGN</sequence>
<dbReference type="EC" id="5.2.1.8" evidence="7"/>
<dbReference type="Proteomes" id="UP000321224">
    <property type="component" value="Unassembled WGS sequence"/>
</dbReference>
<evidence type="ECO:0000313" key="12">
    <source>
        <dbReference type="Proteomes" id="UP000198717"/>
    </source>
</evidence>
<keyword evidence="12" id="KW-1185">Reference proteome</keyword>
<feature type="compositionally biased region" description="Low complexity" evidence="8">
    <location>
        <begin position="32"/>
        <end position="60"/>
    </location>
</feature>
<comment type="catalytic activity">
    <reaction evidence="7">
        <text>[protein]-peptidylproline (omega=180) = [protein]-peptidylproline (omega=0)</text>
        <dbReference type="Rhea" id="RHEA:16237"/>
        <dbReference type="Rhea" id="RHEA-COMP:10747"/>
        <dbReference type="Rhea" id="RHEA-COMP:10748"/>
        <dbReference type="ChEBI" id="CHEBI:83833"/>
        <dbReference type="ChEBI" id="CHEBI:83834"/>
        <dbReference type="EC" id="5.2.1.8"/>
    </reaction>
</comment>
<feature type="domain" description="PPIase cyclophilin-type" evidence="9">
    <location>
        <begin position="78"/>
        <end position="238"/>
    </location>
</feature>
<feature type="region of interest" description="Disordered" evidence="8">
    <location>
        <begin position="22"/>
        <end position="64"/>
    </location>
</feature>
<proteinExistence type="inferred from homology"/>
<reference evidence="10 13" key="2">
    <citation type="submission" date="2019-07" db="EMBL/GenBank/DDBJ databases">
        <title>Whole genome shotgun sequence of Myxococcus virescens NBRC 100334.</title>
        <authorList>
            <person name="Hosoyama A."/>
            <person name="Uohara A."/>
            <person name="Ohji S."/>
            <person name="Ichikawa N."/>
        </authorList>
    </citation>
    <scope>NUCLEOTIDE SEQUENCE [LARGE SCALE GENOMIC DNA]</scope>
    <source>
        <strain evidence="10 13">NBRC 100334</strain>
    </source>
</reference>
<accession>A0A511H6S3</accession>
<dbReference type="RefSeq" id="WP_090484854.1">
    <property type="nucleotide sequence ID" value="NZ_BJVY01000003.1"/>
</dbReference>
<evidence type="ECO:0000313" key="10">
    <source>
        <dbReference type="EMBL" id="GEL69217.1"/>
    </source>
</evidence>
<reference evidence="11 12" key="1">
    <citation type="submission" date="2016-10" db="EMBL/GenBank/DDBJ databases">
        <authorList>
            <person name="Varghese N."/>
            <person name="Submissions S."/>
        </authorList>
    </citation>
    <scope>NUCLEOTIDE SEQUENCE [LARGE SCALE GENOMIC DNA]</scope>
    <source>
        <strain evidence="11 12">DSM 2260</strain>
    </source>
</reference>
<dbReference type="InterPro" id="IPR002130">
    <property type="entry name" value="Cyclophilin-type_PPIase_dom"/>
</dbReference>
<evidence type="ECO:0000256" key="6">
    <source>
        <dbReference type="ARBA" id="ARBA00023235"/>
    </source>
</evidence>
<dbReference type="PROSITE" id="PS50072">
    <property type="entry name" value="CSA_PPIASE_2"/>
    <property type="match status" value="1"/>
</dbReference>
<evidence type="ECO:0000256" key="1">
    <source>
        <dbReference type="ARBA" id="ARBA00002388"/>
    </source>
</evidence>
<protein>
    <recommendedName>
        <fullName evidence="7">Peptidyl-prolyl cis-trans isomerase</fullName>
        <shortName evidence="7">PPIase</shortName>
        <ecNumber evidence="7">5.2.1.8</ecNumber>
    </recommendedName>
</protein>
<evidence type="ECO:0000259" key="9">
    <source>
        <dbReference type="PROSITE" id="PS50072"/>
    </source>
</evidence>
<comment type="caution">
    <text evidence="10">The sequence shown here is derived from an EMBL/GenBank/DDBJ whole genome shotgun (WGS) entry which is preliminary data.</text>
</comment>
<dbReference type="CDD" id="cd00317">
    <property type="entry name" value="cyclophilin"/>
    <property type="match status" value="1"/>
</dbReference>
<evidence type="ECO:0000313" key="13">
    <source>
        <dbReference type="Proteomes" id="UP000321224"/>
    </source>
</evidence>
<evidence type="ECO:0000256" key="2">
    <source>
        <dbReference type="ARBA" id="ARBA00004496"/>
    </source>
</evidence>
<dbReference type="PRINTS" id="PR00153">
    <property type="entry name" value="CSAPPISMRASE"/>
</dbReference>
<name>A0A511H6S3_9BACT</name>
<evidence type="ECO:0000256" key="4">
    <source>
        <dbReference type="ARBA" id="ARBA00022490"/>
    </source>
</evidence>
<dbReference type="PANTHER" id="PTHR45625:SF4">
    <property type="entry name" value="PEPTIDYLPROLYL ISOMERASE DOMAIN AND WD REPEAT-CONTAINING PROTEIN 1"/>
    <property type="match status" value="1"/>
</dbReference>
<dbReference type="InterPro" id="IPR029000">
    <property type="entry name" value="Cyclophilin-like_dom_sf"/>
</dbReference>
<dbReference type="InterPro" id="IPR020892">
    <property type="entry name" value="Cyclophilin-type_PPIase_CS"/>
</dbReference>
<organism evidence="10 13">
    <name type="scientific">Myxococcus virescens</name>
    <dbReference type="NCBI Taxonomy" id="83456"/>
    <lineage>
        <taxon>Bacteria</taxon>
        <taxon>Pseudomonadati</taxon>
        <taxon>Myxococcota</taxon>
        <taxon>Myxococcia</taxon>
        <taxon>Myxococcales</taxon>
        <taxon>Cystobacterineae</taxon>
        <taxon>Myxococcaceae</taxon>
        <taxon>Myxococcus</taxon>
    </lineage>
</organism>
<dbReference type="PROSITE" id="PS00170">
    <property type="entry name" value="CSA_PPIASE_1"/>
    <property type="match status" value="1"/>
</dbReference>
<keyword evidence="5 7" id="KW-0697">Rotamase</keyword>
<dbReference type="AlphaFoldDB" id="A0A511H6S3"/>
<dbReference type="InterPro" id="IPR044666">
    <property type="entry name" value="Cyclophilin_A-like"/>
</dbReference>
<dbReference type="PROSITE" id="PS51257">
    <property type="entry name" value="PROKAR_LIPOPROTEIN"/>
    <property type="match status" value="1"/>
</dbReference>
<dbReference type="Pfam" id="PF00160">
    <property type="entry name" value="Pro_isomerase"/>
    <property type="match status" value="1"/>
</dbReference>
<gene>
    <name evidence="10" type="ORF">MVI01_10010</name>
    <name evidence="11" type="ORF">SAMN04488504_101450</name>
</gene>
<dbReference type="EMBL" id="BJVY01000003">
    <property type="protein sequence ID" value="GEL69217.1"/>
    <property type="molecule type" value="Genomic_DNA"/>
</dbReference>
<dbReference type="GO" id="GO:0006457">
    <property type="term" value="P:protein folding"/>
    <property type="evidence" value="ECO:0007669"/>
    <property type="project" value="InterPro"/>
</dbReference>
<dbReference type="FunFam" id="2.40.100.10:FF:000028">
    <property type="entry name" value="Peptidyl-prolyl cis-trans isomerase"/>
    <property type="match status" value="1"/>
</dbReference>
<dbReference type="GO" id="GO:0003755">
    <property type="term" value="F:peptidyl-prolyl cis-trans isomerase activity"/>
    <property type="evidence" value="ECO:0007669"/>
    <property type="project" value="UniProtKB-UniRule"/>
</dbReference>